<dbReference type="RefSeq" id="WP_169749009.1">
    <property type="nucleotide sequence ID" value="NZ_CP007142.1"/>
</dbReference>
<dbReference type="KEGG" id="gsn:YC6258_04906"/>
<dbReference type="HOGENOM" id="CLU_342496_0_0_6"/>
<dbReference type="InterPro" id="IPR018712">
    <property type="entry name" value="Tle1-like_cat"/>
</dbReference>
<evidence type="ECO:0000256" key="1">
    <source>
        <dbReference type="SAM" id="Coils"/>
    </source>
</evidence>
<dbReference type="Pfam" id="PF09994">
    <property type="entry name" value="T6SS_Tle1-like_cat"/>
    <property type="match status" value="1"/>
</dbReference>
<dbReference type="PANTHER" id="PTHR33840:SF1">
    <property type="entry name" value="TLE1 PHOSPHOLIPASE DOMAIN-CONTAINING PROTEIN"/>
    <property type="match status" value="1"/>
</dbReference>
<protein>
    <recommendedName>
        <fullName evidence="3">T6SS Phospholipase effector Tle1-like catalytic domain-containing protein</fullName>
    </recommendedName>
</protein>
<dbReference type="EMBL" id="CP007142">
    <property type="protein sequence ID" value="AJQ96938.1"/>
    <property type="molecule type" value="Genomic_DNA"/>
</dbReference>
<dbReference type="STRING" id="1445510.YC6258_04906"/>
<dbReference type="AlphaFoldDB" id="A0A0C5VUE1"/>
<dbReference type="PATRIC" id="fig|1445510.3.peg.4868"/>
<keyword evidence="5" id="KW-1185">Reference proteome</keyword>
<sequence>MSTPSQDISVLPQAVKDYILSRGYSLNPLCWQATYQYPVDAKAFTPEQTRLHFFVLKSGGQLSLMTRHDLQKQGIVYELGPRQVHGATKPAQPRSNLDRPAPVWTADIADTLPTGKPGVDDVYNPEYFAQLQFLYPDLSTGVLTDYLITTPTQTFQNRLTGSSGKLSLYGPEQIHYEVGTAVTADQWQQAHDGLQQACEQLSEQRQNANALQDWPRTVQPLHLINTEVLHPGEANKMDAALFQNDGQPLTPLFNTAQEIWEQKCHRPDIFSRRFSQAQNTDKQALVTQLEQSLGVLGITLPNVGVCMADLVYLQAQEAWLQPLKAIAEQLGYSDPAAWSREAALTALICQSTKPRSEHHSGNQSPYFSSLQQIGRHLHQLAELQRQQDKVFTQTGPYNCLMQKTLSVPGIGANWAYQAAKNLSKPKRILRLGLFFDGTNQDRYNDEKLPDRDISNVAKMQDLYLEQSTQQGNEITTTRKVYIPGVGTITGHQTKDGFKAEDDKIGLGFGMGKTGGYARIERALIQINRHIEKAEYDEVVFDVFGFSRGAALSRHFVNLINEWPAQISIWELEAANPLWNLAFPIQPVKKQVKAFPQHLKGRVSFVGLWDTVGSFGWPGDEKNLDFNLNLNEHSAERIVHIVAEHEIRHNFPSTRLADVTDRLPSNAIELIAPGVHCDVGGGYENPTGKGFENWEIIPVKIHGGCNDGGILLRAKQREIEARGHYANAIDMDIIEEIRKATLKELAVYPLHQMIGEARQHGVPLKPISPDDVHYVIPQRLQKVYDMWQQAGGHMSTARQYLIEYIHTSERDGNPVDRPNMIKGHKKRQVFDNHPEQATAPENQYEHH</sequence>
<reference evidence="4 5" key="1">
    <citation type="submission" date="2014-01" db="EMBL/GenBank/DDBJ databases">
        <title>Full genme sequencing of cellulolytic bacterium Gynuella sunshinyii YC6258T gen. nov., sp. nov.</title>
        <authorList>
            <person name="Khan H."/>
            <person name="Chung E.J."/>
            <person name="Chung Y.R."/>
        </authorList>
    </citation>
    <scope>NUCLEOTIDE SEQUENCE [LARGE SCALE GENOMIC DNA]</scope>
    <source>
        <strain evidence="4 5">YC6258</strain>
    </source>
</reference>
<gene>
    <name evidence="4" type="ORF">YC6258_04906</name>
</gene>
<evidence type="ECO:0000259" key="3">
    <source>
        <dbReference type="Pfam" id="PF09994"/>
    </source>
</evidence>
<dbReference type="PANTHER" id="PTHR33840">
    <property type="match status" value="1"/>
</dbReference>
<evidence type="ECO:0000256" key="2">
    <source>
        <dbReference type="SAM" id="MobiDB-lite"/>
    </source>
</evidence>
<dbReference type="Proteomes" id="UP000032266">
    <property type="component" value="Chromosome"/>
</dbReference>
<proteinExistence type="predicted"/>
<organism evidence="4 5">
    <name type="scientific">Gynuella sunshinyii YC6258</name>
    <dbReference type="NCBI Taxonomy" id="1445510"/>
    <lineage>
        <taxon>Bacteria</taxon>
        <taxon>Pseudomonadati</taxon>
        <taxon>Pseudomonadota</taxon>
        <taxon>Gammaproteobacteria</taxon>
        <taxon>Oceanospirillales</taxon>
        <taxon>Saccharospirillaceae</taxon>
        <taxon>Gynuella</taxon>
    </lineage>
</organism>
<keyword evidence="1" id="KW-0175">Coiled coil</keyword>
<accession>A0A0C5VUE1</accession>
<evidence type="ECO:0000313" key="4">
    <source>
        <dbReference type="EMBL" id="AJQ96938.1"/>
    </source>
</evidence>
<feature type="domain" description="T6SS Phospholipase effector Tle1-like catalytic" evidence="3">
    <location>
        <begin position="431"/>
        <end position="686"/>
    </location>
</feature>
<evidence type="ECO:0000313" key="5">
    <source>
        <dbReference type="Proteomes" id="UP000032266"/>
    </source>
</evidence>
<feature type="coiled-coil region" evidence="1">
    <location>
        <begin position="184"/>
        <end position="211"/>
    </location>
</feature>
<feature type="region of interest" description="Disordered" evidence="2">
    <location>
        <begin position="824"/>
        <end position="846"/>
    </location>
</feature>
<name>A0A0C5VUE1_9GAMM</name>